<dbReference type="InterPro" id="IPR037523">
    <property type="entry name" value="VOC_core"/>
</dbReference>
<organism evidence="2 3">
    <name type="scientific">Paenibacillus ferrarius</name>
    <dbReference type="NCBI Taxonomy" id="1469647"/>
    <lineage>
        <taxon>Bacteria</taxon>
        <taxon>Bacillati</taxon>
        <taxon>Bacillota</taxon>
        <taxon>Bacilli</taxon>
        <taxon>Bacillales</taxon>
        <taxon>Paenibacillaceae</taxon>
        <taxon>Paenibacillus</taxon>
    </lineage>
</organism>
<keyword evidence="3" id="KW-1185">Reference proteome</keyword>
<dbReference type="SUPFAM" id="SSF54593">
    <property type="entry name" value="Glyoxalase/Bleomycin resistance protein/Dihydroxybiphenyl dioxygenase"/>
    <property type="match status" value="1"/>
</dbReference>
<gene>
    <name evidence="2" type="ORF">BC351_20345</name>
</gene>
<dbReference type="SUPFAM" id="SSF109854">
    <property type="entry name" value="DinB/YfiT-like putative metalloenzymes"/>
    <property type="match status" value="1"/>
</dbReference>
<reference evidence="3" key="1">
    <citation type="submission" date="2016-07" db="EMBL/GenBank/DDBJ databases">
        <authorList>
            <person name="Florea S."/>
            <person name="Webb J.S."/>
            <person name="Jaromczyk J."/>
            <person name="Schardl C.L."/>
        </authorList>
    </citation>
    <scope>NUCLEOTIDE SEQUENCE [LARGE SCALE GENOMIC DNA]</scope>
    <source>
        <strain evidence="3">CY1</strain>
    </source>
</reference>
<sequence length="294" mass="33308">MDRNKAKLLLLVDHVEASAAFYTGKLGWEVVERAASGHAVLLQVGEDYRVVLMNRSQTAAQQETDSEESRIADWLQPKPSCPQAGDLVYIGVSSVQEVERSLLERGVAQLHKEEDPGHIRRLLVPSVDGYMLVYWEELYAADEEIIAMYAEGIEALGEVVASLTDEQLNLREVPGKWSIREHLLHLIDLELVTIHKVKFALAESGRTYAGNSFSQDDWSQGLLYANRPIHVEVRMFVAVRQHILSLCAYLPDALQRTIISKDREESVGKLLKMMAGHAMHHIRAVRRIRERHEI</sequence>
<dbReference type="AlphaFoldDB" id="A0A1V4HPH2"/>
<evidence type="ECO:0000313" key="3">
    <source>
        <dbReference type="Proteomes" id="UP000190626"/>
    </source>
</evidence>
<protein>
    <recommendedName>
        <fullName evidence="1">VOC domain-containing protein</fullName>
    </recommendedName>
</protein>
<feature type="domain" description="VOC" evidence="1">
    <location>
        <begin position="4"/>
        <end position="137"/>
    </location>
</feature>
<dbReference type="Pfam" id="PF12867">
    <property type="entry name" value="DinB_2"/>
    <property type="match status" value="1"/>
</dbReference>
<dbReference type="STRING" id="1469647.BC351_20345"/>
<dbReference type="CDD" id="cd06587">
    <property type="entry name" value="VOC"/>
    <property type="match status" value="1"/>
</dbReference>
<dbReference type="OrthoDB" id="9796039at2"/>
<dbReference type="InterPro" id="IPR034660">
    <property type="entry name" value="DinB/YfiT-like"/>
</dbReference>
<dbReference type="Gene3D" id="1.20.120.450">
    <property type="entry name" value="dinb family like domain"/>
    <property type="match status" value="1"/>
</dbReference>
<dbReference type="RefSeq" id="WP_158082017.1">
    <property type="nucleotide sequence ID" value="NZ_MBTG01000007.1"/>
</dbReference>
<dbReference type="EMBL" id="MBTG01000007">
    <property type="protein sequence ID" value="OPH59269.1"/>
    <property type="molecule type" value="Genomic_DNA"/>
</dbReference>
<dbReference type="Proteomes" id="UP000190626">
    <property type="component" value="Unassembled WGS sequence"/>
</dbReference>
<evidence type="ECO:0000259" key="1">
    <source>
        <dbReference type="PROSITE" id="PS51819"/>
    </source>
</evidence>
<dbReference type="InterPro" id="IPR024775">
    <property type="entry name" value="DinB-like"/>
</dbReference>
<proteinExistence type="predicted"/>
<dbReference type="Gene3D" id="3.10.180.10">
    <property type="entry name" value="2,3-Dihydroxybiphenyl 1,2-Dioxygenase, domain 1"/>
    <property type="match status" value="1"/>
</dbReference>
<dbReference type="InterPro" id="IPR029068">
    <property type="entry name" value="Glyas_Bleomycin-R_OHBP_Dase"/>
</dbReference>
<name>A0A1V4HPH2_9BACL</name>
<evidence type="ECO:0000313" key="2">
    <source>
        <dbReference type="EMBL" id="OPH59269.1"/>
    </source>
</evidence>
<accession>A0A1V4HPH2</accession>
<comment type="caution">
    <text evidence="2">The sequence shown here is derived from an EMBL/GenBank/DDBJ whole genome shotgun (WGS) entry which is preliminary data.</text>
</comment>
<dbReference type="PROSITE" id="PS51819">
    <property type="entry name" value="VOC"/>
    <property type="match status" value="1"/>
</dbReference>